<dbReference type="KEGG" id="bgok:Pr1d_45660"/>
<dbReference type="GO" id="GO:0016887">
    <property type="term" value="F:ATP hydrolysis activity"/>
    <property type="evidence" value="ECO:0007669"/>
    <property type="project" value="InterPro"/>
</dbReference>
<keyword evidence="8" id="KW-1185">Reference proteome</keyword>
<dbReference type="Gene3D" id="3.40.50.300">
    <property type="entry name" value="P-loop containing nucleotide triphosphate hydrolases"/>
    <property type="match status" value="1"/>
</dbReference>
<evidence type="ECO:0000313" key="8">
    <source>
        <dbReference type="Proteomes" id="UP000323917"/>
    </source>
</evidence>
<evidence type="ECO:0000256" key="5">
    <source>
        <dbReference type="ARBA" id="ARBA00037066"/>
    </source>
</evidence>
<dbReference type="EC" id="3.6.3.-" evidence="7"/>
<keyword evidence="2" id="KW-0547">Nucleotide-binding</keyword>
<sequence length="276" mass="30335">MSQDKAIEFKDVSFRTTKVEILRDVNWSINRGAMAVILGPNGCGKTTLLRLITGYLWPSEGSVATLGCELGSVDVHSLRRRLGIVDPSAVALLDANMTALDVVLTGFFGTLTIYFDRPTRTQVEIARKAMHEVGLFEKDNQNFQTLSTGEQRRILLARAMVGRPEMLILDEACAGLDLLSRETLLATVWKMHSARPDMTLLVVTHHIEEVLPTATDVLLMREGKIVGSGSPNELLTNEPVSKAFGCAVEVSRIGERWTWSVTPEIWEGLLSGGKAT</sequence>
<dbReference type="SUPFAM" id="SSF52540">
    <property type="entry name" value="P-loop containing nucleoside triphosphate hydrolases"/>
    <property type="match status" value="1"/>
</dbReference>
<feature type="domain" description="ABC transporter" evidence="6">
    <location>
        <begin position="7"/>
        <end position="247"/>
    </location>
</feature>
<keyword evidence="3 7" id="KW-0067">ATP-binding</keyword>
<evidence type="ECO:0000256" key="4">
    <source>
        <dbReference type="ARBA" id="ARBA00022967"/>
    </source>
</evidence>
<dbReference type="Proteomes" id="UP000323917">
    <property type="component" value="Chromosome"/>
</dbReference>
<dbReference type="PANTHER" id="PTHR42794:SF1">
    <property type="entry name" value="HEMIN IMPORT ATP-BINDING PROTEIN HMUV"/>
    <property type="match status" value="1"/>
</dbReference>
<gene>
    <name evidence="7" type="primary">ylmA</name>
    <name evidence="7" type="ORF">Pr1d_45660</name>
</gene>
<evidence type="ECO:0000256" key="2">
    <source>
        <dbReference type="ARBA" id="ARBA00022741"/>
    </source>
</evidence>
<keyword evidence="7" id="KW-0378">Hydrolase</keyword>
<keyword evidence="1" id="KW-0813">Transport</keyword>
<dbReference type="AlphaFoldDB" id="A0A5B9QHY3"/>
<dbReference type="RefSeq" id="WP_148075488.1">
    <property type="nucleotide sequence ID" value="NZ_CP042913.1"/>
</dbReference>
<dbReference type="SMART" id="SM00382">
    <property type="entry name" value="AAA"/>
    <property type="match status" value="1"/>
</dbReference>
<dbReference type="InterPro" id="IPR003593">
    <property type="entry name" value="AAA+_ATPase"/>
</dbReference>
<evidence type="ECO:0000256" key="1">
    <source>
        <dbReference type="ARBA" id="ARBA00022448"/>
    </source>
</evidence>
<reference evidence="7 8" key="1">
    <citation type="submission" date="2019-08" db="EMBL/GenBank/DDBJ databases">
        <title>Deep-cultivation of Planctomycetes and their phenomic and genomic characterization uncovers novel biology.</title>
        <authorList>
            <person name="Wiegand S."/>
            <person name="Jogler M."/>
            <person name="Boedeker C."/>
            <person name="Pinto D."/>
            <person name="Vollmers J."/>
            <person name="Rivas-Marin E."/>
            <person name="Kohn T."/>
            <person name="Peeters S.H."/>
            <person name="Heuer A."/>
            <person name="Rast P."/>
            <person name="Oberbeckmann S."/>
            <person name="Bunk B."/>
            <person name="Jeske O."/>
            <person name="Meyerdierks A."/>
            <person name="Storesund J.E."/>
            <person name="Kallscheuer N."/>
            <person name="Luecker S."/>
            <person name="Lage O.M."/>
            <person name="Pohl T."/>
            <person name="Merkel B.J."/>
            <person name="Hornburger P."/>
            <person name="Mueller R.-W."/>
            <person name="Bruemmer F."/>
            <person name="Labrenz M."/>
            <person name="Spormann A.M."/>
            <person name="Op den Camp H."/>
            <person name="Overmann J."/>
            <person name="Amann R."/>
            <person name="Jetten M.S.M."/>
            <person name="Mascher T."/>
            <person name="Medema M.H."/>
            <person name="Devos D.P."/>
            <person name="Kaster A.-K."/>
            <person name="Ovreas L."/>
            <person name="Rohde M."/>
            <person name="Galperin M.Y."/>
            <person name="Jogler C."/>
        </authorList>
    </citation>
    <scope>NUCLEOTIDE SEQUENCE [LARGE SCALE GENOMIC DNA]</scope>
    <source>
        <strain evidence="7 8">Pr1d</strain>
    </source>
</reference>
<dbReference type="InterPro" id="IPR027417">
    <property type="entry name" value="P-loop_NTPase"/>
</dbReference>
<keyword evidence="4" id="KW-1278">Translocase</keyword>
<dbReference type="Pfam" id="PF00005">
    <property type="entry name" value="ABC_tran"/>
    <property type="match status" value="1"/>
</dbReference>
<evidence type="ECO:0000259" key="6">
    <source>
        <dbReference type="PROSITE" id="PS50893"/>
    </source>
</evidence>
<accession>A0A5B9QHY3</accession>
<proteinExistence type="predicted"/>
<dbReference type="EMBL" id="CP042913">
    <property type="protein sequence ID" value="QEG37225.1"/>
    <property type="molecule type" value="Genomic_DNA"/>
</dbReference>
<dbReference type="InterPro" id="IPR003439">
    <property type="entry name" value="ABC_transporter-like_ATP-bd"/>
</dbReference>
<evidence type="ECO:0000256" key="3">
    <source>
        <dbReference type="ARBA" id="ARBA00022840"/>
    </source>
</evidence>
<name>A0A5B9QHY3_9BACT</name>
<evidence type="ECO:0000313" key="7">
    <source>
        <dbReference type="EMBL" id="QEG37225.1"/>
    </source>
</evidence>
<dbReference type="PROSITE" id="PS50893">
    <property type="entry name" value="ABC_TRANSPORTER_2"/>
    <property type="match status" value="1"/>
</dbReference>
<comment type="function">
    <text evidence="5">Part of the ABC transporter complex HmuTUV involved in hemin import. Responsible for energy coupling to the transport system.</text>
</comment>
<dbReference type="PANTHER" id="PTHR42794">
    <property type="entry name" value="HEMIN IMPORT ATP-BINDING PROTEIN HMUV"/>
    <property type="match status" value="1"/>
</dbReference>
<protein>
    <submittedName>
        <fullName evidence="7">Putative ABC transporter ATP-binding protein YlmA</fullName>
        <ecNumber evidence="7">3.6.3.-</ecNumber>
    </submittedName>
</protein>
<dbReference type="GO" id="GO:0005524">
    <property type="term" value="F:ATP binding"/>
    <property type="evidence" value="ECO:0007669"/>
    <property type="project" value="UniProtKB-KW"/>
</dbReference>
<dbReference type="OrthoDB" id="9806726at2"/>
<organism evidence="7 8">
    <name type="scientific">Bythopirellula goksoeyrii</name>
    <dbReference type="NCBI Taxonomy" id="1400387"/>
    <lineage>
        <taxon>Bacteria</taxon>
        <taxon>Pseudomonadati</taxon>
        <taxon>Planctomycetota</taxon>
        <taxon>Planctomycetia</taxon>
        <taxon>Pirellulales</taxon>
        <taxon>Lacipirellulaceae</taxon>
        <taxon>Bythopirellula</taxon>
    </lineage>
</organism>